<evidence type="ECO:0000256" key="1">
    <source>
        <dbReference type="ARBA" id="ARBA00004162"/>
    </source>
</evidence>
<keyword evidence="6 8" id="KW-0472">Membrane</keyword>
<sequence>MAKDRQVPEVNAGSMADIAFLLLIFFLVTTSIETNVGIQRKLPPDLNTPPPHIKERNILRVRLNKNNQLMVGKNVLPISELKKTVISFLDNGGAPLESEGHCAYCQGSRNPDSSDNPLKAVISLQSDREAEYGVYVSVQNELTAAYNQLRNRESLRLYGVAYTEMEEKYNSPETAVSLKKKLKLKIMEIRKMYPLKISEASLKLNESNQP</sequence>
<evidence type="ECO:0000256" key="2">
    <source>
        <dbReference type="ARBA" id="ARBA00005811"/>
    </source>
</evidence>
<evidence type="ECO:0000256" key="8">
    <source>
        <dbReference type="SAM" id="Phobius"/>
    </source>
</evidence>
<organism evidence="9 10">
    <name type="scientific">Flagellimonas lutaonensis</name>
    <dbReference type="NCBI Taxonomy" id="516051"/>
    <lineage>
        <taxon>Bacteria</taxon>
        <taxon>Pseudomonadati</taxon>
        <taxon>Bacteroidota</taxon>
        <taxon>Flavobacteriia</taxon>
        <taxon>Flavobacteriales</taxon>
        <taxon>Flavobacteriaceae</taxon>
        <taxon>Flagellimonas</taxon>
    </lineage>
</organism>
<dbReference type="PANTHER" id="PTHR30558:SF3">
    <property type="entry name" value="BIOPOLYMER TRANSPORT PROTEIN EXBD-RELATED"/>
    <property type="match status" value="1"/>
</dbReference>
<dbReference type="RefSeq" id="WP_045802143.1">
    <property type="nucleotide sequence ID" value="NZ_CP011071.1"/>
</dbReference>
<keyword evidence="10" id="KW-1185">Reference proteome</keyword>
<protein>
    <submittedName>
        <fullName evidence="9">Biopolymer transporter ExbD</fullName>
    </submittedName>
</protein>
<evidence type="ECO:0000256" key="6">
    <source>
        <dbReference type="ARBA" id="ARBA00023136"/>
    </source>
</evidence>
<comment type="similarity">
    <text evidence="2 7">Belongs to the ExbD/TolR family.</text>
</comment>
<dbReference type="GO" id="GO:0015031">
    <property type="term" value="P:protein transport"/>
    <property type="evidence" value="ECO:0007669"/>
    <property type="project" value="UniProtKB-KW"/>
</dbReference>
<dbReference type="STRING" id="516051.VC82_1885"/>
<feature type="transmembrane region" description="Helical" evidence="8">
    <location>
        <begin position="12"/>
        <end position="32"/>
    </location>
</feature>
<dbReference type="KEGG" id="mlt:VC82_1885"/>
<keyword evidence="4 7" id="KW-0812">Transmembrane</keyword>
<dbReference type="Pfam" id="PF02472">
    <property type="entry name" value="ExbD"/>
    <property type="match status" value="1"/>
</dbReference>
<gene>
    <name evidence="9" type="ORF">VC82_1885</name>
</gene>
<evidence type="ECO:0000313" key="10">
    <source>
        <dbReference type="Proteomes" id="UP000032726"/>
    </source>
</evidence>
<dbReference type="HOGENOM" id="CLU_114443_0_0_10"/>
<dbReference type="GO" id="GO:0005886">
    <property type="term" value="C:plasma membrane"/>
    <property type="evidence" value="ECO:0007669"/>
    <property type="project" value="UniProtKB-SubCell"/>
</dbReference>
<keyword evidence="5 8" id="KW-1133">Transmembrane helix</keyword>
<dbReference type="PANTHER" id="PTHR30558">
    <property type="entry name" value="EXBD MEMBRANE COMPONENT OF PMF-DRIVEN MACROMOLECULE IMPORT SYSTEM"/>
    <property type="match status" value="1"/>
</dbReference>
<name>A0A0D5YT85_9FLAO</name>
<dbReference type="AlphaFoldDB" id="A0A0D5YT85"/>
<dbReference type="GO" id="GO:0022857">
    <property type="term" value="F:transmembrane transporter activity"/>
    <property type="evidence" value="ECO:0007669"/>
    <property type="project" value="InterPro"/>
</dbReference>
<keyword evidence="7" id="KW-0653">Protein transport</keyword>
<comment type="subcellular location">
    <subcellularLocation>
        <location evidence="1">Cell membrane</location>
        <topology evidence="1">Single-pass membrane protein</topology>
    </subcellularLocation>
    <subcellularLocation>
        <location evidence="7">Cell membrane</location>
        <topology evidence="7">Single-pass type II membrane protein</topology>
    </subcellularLocation>
</comment>
<reference evidence="9 10" key="1">
    <citation type="submission" date="2015-03" db="EMBL/GenBank/DDBJ databases">
        <title>Complete genome sequence of Muricauda lutaonensis CC-HSB-11T, isolated from a coastal hot spring.</title>
        <authorList>
            <person name="Kim K.M."/>
        </authorList>
    </citation>
    <scope>NUCLEOTIDE SEQUENCE [LARGE SCALE GENOMIC DNA]</scope>
    <source>
        <strain evidence="9 10">CC-HSB-11</strain>
    </source>
</reference>
<evidence type="ECO:0000256" key="5">
    <source>
        <dbReference type="ARBA" id="ARBA00022989"/>
    </source>
</evidence>
<dbReference type="OrthoDB" id="9801500at2"/>
<dbReference type="EMBL" id="CP011071">
    <property type="protein sequence ID" value="AKA35490.1"/>
    <property type="molecule type" value="Genomic_DNA"/>
</dbReference>
<dbReference type="Proteomes" id="UP000032726">
    <property type="component" value="Chromosome"/>
</dbReference>
<keyword evidence="3" id="KW-1003">Cell membrane</keyword>
<evidence type="ECO:0000256" key="4">
    <source>
        <dbReference type="ARBA" id="ARBA00022692"/>
    </source>
</evidence>
<dbReference type="InterPro" id="IPR003400">
    <property type="entry name" value="ExbD"/>
</dbReference>
<accession>A0A0D5YT85</accession>
<evidence type="ECO:0000313" key="9">
    <source>
        <dbReference type="EMBL" id="AKA35490.1"/>
    </source>
</evidence>
<evidence type="ECO:0000256" key="7">
    <source>
        <dbReference type="RuleBase" id="RU003879"/>
    </source>
</evidence>
<proteinExistence type="inferred from homology"/>
<keyword evidence="7" id="KW-0813">Transport</keyword>
<evidence type="ECO:0000256" key="3">
    <source>
        <dbReference type="ARBA" id="ARBA00022475"/>
    </source>
</evidence>